<reference evidence="1 2" key="1">
    <citation type="submission" date="2024-05" db="EMBL/GenBank/DDBJ databases">
        <authorList>
            <person name="Duchaud E."/>
        </authorList>
    </citation>
    <scope>NUCLEOTIDE SEQUENCE [LARGE SCALE GENOMIC DNA]</scope>
    <source>
        <strain evidence="1">Ena-SAMPLE-TAB-13-05-2024-13:56:06:370-140308</strain>
    </source>
</reference>
<gene>
    <name evidence="1" type="ORF">T190423A01A_60090</name>
</gene>
<comment type="caution">
    <text evidence="1">The sequence shown here is derived from an EMBL/GenBank/DDBJ whole genome shotgun (WGS) entry which is preliminary data.</text>
</comment>
<sequence length="50" mass="5879">MVSISKRGERKIFKQKNHDPKKVKLNYEKTINHPFCICTFWSVCPNGAKQ</sequence>
<evidence type="ECO:0000313" key="2">
    <source>
        <dbReference type="Proteomes" id="UP001497527"/>
    </source>
</evidence>
<dbReference type="Proteomes" id="UP001497527">
    <property type="component" value="Unassembled WGS sequence"/>
</dbReference>
<proteinExistence type="predicted"/>
<dbReference type="EMBL" id="CAXJIO010000015">
    <property type="protein sequence ID" value="CAL2104153.1"/>
    <property type="molecule type" value="Genomic_DNA"/>
</dbReference>
<protein>
    <submittedName>
        <fullName evidence="1">Uncharacterized protein</fullName>
    </submittedName>
</protein>
<name>A0ABP1F0S5_9FLAO</name>
<evidence type="ECO:0000313" key="1">
    <source>
        <dbReference type="EMBL" id="CAL2104153.1"/>
    </source>
</evidence>
<keyword evidence="2" id="KW-1185">Reference proteome</keyword>
<organism evidence="1 2">
    <name type="scientific">Tenacibaculum polynesiense</name>
    <dbReference type="NCBI Taxonomy" id="3137857"/>
    <lineage>
        <taxon>Bacteria</taxon>
        <taxon>Pseudomonadati</taxon>
        <taxon>Bacteroidota</taxon>
        <taxon>Flavobacteriia</taxon>
        <taxon>Flavobacteriales</taxon>
        <taxon>Flavobacteriaceae</taxon>
        <taxon>Tenacibaculum</taxon>
    </lineage>
</organism>
<accession>A0ABP1F0S5</accession>